<dbReference type="EMBL" id="CP139965">
    <property type="protein sequence ID" value="WQD78102.1"/>
    <property type="molecule type" value="Genomic_DNA"/>
</dbReference>
<dbReference type="PANTHER" id="PTHR30290:SF38">
    <property type="entry name" value="D,D-DIPEPTIDE-BINDING PERIPLASMIC PROTEIN DDPA-RELATED"/>
    <property type="match status" value="1"/>
</dbReference>
<evidence type="ECO:0000256" key="1">
    <source>
        <dbReference type="ARBA" id="ARBA00005695"/>
    </source>
</evidence>
<gene>
    <name evidence="4" type="ORF">U0042_29530</name>
</gene>
<dbReference type="PROSITE" id="PS51318">
    <property type="entry name" value="TAT"/>
    <property type="match status" value="1"/>
</dbReference>
<dbReference type="Gene3D" id="3.10.105.10">
    <property type="entry name" value="Dipeptide-binding Protein, Domain 3"/>
    <property type="match status" value="1"/>
</dbReference>
<dbReference type="CDD" id="cd08503">
    <property type="entry name" value="PBP2_NikA_DppA_OppA_like_17"/>
    <property type="match status" value="1"/>
</dbReference>
<evidence type="ECO:0000313" key="4">
    <source>
        <dbReference type="EMBL" id="WQD78102.1"/>
    </source>
</evidence>
<sequence>MNDDEIKQGGFSRRDMMRVLALGGVLASGAGGLLAGAKSAFAADAPKRGGKVRAAYESISTSDTLDPAKGSSGSDYIRFFMIYSGLTQFDPSLTPQPALAESLDTTDAKTWVIKLRKGVTFHDGKPLTPADVAYSLLRHKNPATASKVKSVADQFADVKATGPNEVTITLTQPNADLPVILATPQLVVIRDGTTDFTTAVGTGPYKLKTFKPGVTTVGVRNDNYWRPGKPYLDEVELIGISDDAARANALLSGDVQLINGVDPRATQRIASTPGYAIQETKSGLYTDLIMRRDNPLTGNPDFVEGMKYLFDRDQIRTAVFRGFAVVGNDQPIPPGHRYYFAGLPQRPYDLDRAKFHLQKAGAIGAAIPPVFATSDANGSIEMAVLMQQSAQKIGMNLQVNRVPADGYWSNHWMKHPLGFGSINPRPSADVLFTQFFKSDAPWNESGWKNPKFDQLLLAARAETDEAKRKQMYADMQVLVSKEGGIGIPAFLSLLDGYDKRLRGLGSIPTGAMMGFSFAEHVWWDA</sequence>
<evidence type="ECO:0000259" key="3">
    <source>
        <dbReference type="Pfam" id="PF00496"/>
    </source>
</evidence>
<proteinExistence type="inferred from homology"/>
<dbReference type="RefSeq" id="WP_114811255.1">
    <property type="nucleotide sequence ID" value="NZ_CP139965.1"/>
</dbReference>
<dbReference type="Pfam" id="PF00496">
    <property type="entry name" value="SBP_bac_5"/>
    <property type="match status" value="1"/>
</dbReference>
<dbReference type="InterPro" id="IPR000914">
    <property type="entry name" value="SBP_5_dom"/>
</dbReference>
<dbReference type="Proteomes" id="UP001325479">
    <property type="component" value="Chromosome"/>
</dbReference>
<organism evidence="4 5">
    <name type="scientific">Paraburkholderia kururiensis</name>
    <dbReference type="NCBI Taxonomy" id="984307"/>
    <lineage>
        <taxon>Bacteria</taxon>
        <taxon>Pseudomonadati</taxon>
        <taxon>Pseudomonadota</taxon>
        <taxon>Betaproteobacteria</taxon>
        <taxon>Burkholderiales</taxon>
        <taxon>Burkholderiaceae</taxon>
        <taxon>Paraburkholderia</taxon>
    </lineage>
</organism>
<reference evidence="4 5" key="1">
    <citation type="submission" date="2023-12" db="EMBL/GenBank/DDBJ databases">
        <title>Genome sequencing and assembly of bacterial species from a model synthetic community.</title>
        <authorList>
            <person name="Hogle S.L."/>
        </authorList>
    </citation>
    <scope>NUCLEOTIDE SEQUENCE [LARGE SCALE GENOMIC DNA]</scope>
    <source>
        <strain evidence="4 5">HAMBI 2494</strain>
    </source>
</reference>
<dbReference type="InterPro" id="IPR030678">
    <property type="entry name" value="Peptide/Ni-bd"/>
</dbReference>
<accession>A0ABZ0WL56</accession>
<dbReference type="InterPro" id="IPR006311">
    <property type="entry name" value="TAT_signal"/>
</dbReference>
<dbReference type="PANTHER" id="PTHR30290">
    <property type="entry name" value="PERIPLASMIC BINDING COMPONENT OF ABC TRANSPORTER"/>
    <property type="match status" value="1"/>
</dbReference>
<name>A0ABZ0WL56_9BURK</name>
<dbReference type="Gene3D" id="3.40.190.10">
    <property type="entry name" value="Periplasmic binding protein-like II"/>
    <property type="match status" value="1"/>
</dbReference>
<feature type="domain" description="Solute-binding protein family 5" evidence="3">
    <location>
        <begin position="94"/>
        <end position="441"/>
    </location>
</feature>
<protein>
    <submittedName>
        <fullName evidence="4">ABC transporter substrate-binding protein</fullName>
    </submittedName>
</protein>
<dbReference type="PIRSF" id="PIRSF002741">
    <property type="entry name" value="MppA"/>
    <property type="match status" value="1"/>
</dbReference>
<keyword evidence="5" id="KW-1185">Reference proteome</keyword>
<dbReference type="InterPro" id="IPR039424">
    <property type="entry name" value="SBP_5"/>
</dbReference>
<dbReference type="SUPFAM" id="SSF53850">
    <property type="entry name" value="Periplasmic binding protein-like II"/>
    <property type="match status" value="1"/>
</dbReference>
<comment type="similarity">
    <text evidence="1">Belongs to the bacterial solute-binding protein 5 family.</text>
</comment>
<keyword evidence="2" id="KW-0732">Signal</keyword>
<evidence type="ECO:0000256" key="2">
    <source>
        <dbReference type="ARBA" id="ARBA00022729"/>
    </source>
</evidence>
<evidence type="ECO:0000313" key="5">
    <source>
        <dbReference type="Proteomes" id="UP001325479"/>
    </source>
</evidence>